<name>A0ABD1QMP2_9LAMI</name>
<comment type="caution">
    <text evidence="2">The sequence shown here is derived from an EMBL/GenBank/DDBJ whole genome shotgun (WGS) entry which is preliminary data.</text>
</comment>
<reference evidence="3" key="1">
    <citation type="submission" date="2024-07" db="EMBL/GenBank/DDBJ databases">
        <title>Two chromosome-level genome assemblies of Korean endemic species Abeliophyllum distichum and Forsythia ovata (Oleaceae).</title>
        <authorList>
            <person name="Jang H."/>
        </authorList>
    </citation>
    <scope>NUCLEOTIDE SEQUENCE [LARGE SCALE GENOMIC DNA]</scope>
</reference>
<sequence>MIKNLTRPGPTVPENIDEEETEASDGLNEDTRENHALSKDLTLRVPAKRKKPGDEHEDLESSYVMNFNTAMRRSGPRDHSSVNPVLGEESDGESLQNQWFMSRTLQLEEQKLQIQAEMLELEKQRIRWLKV</sequence>
<feature type="compositionally biased region" description="Basic and acidic residues" evidence="1">
    <location>
        <begin position="29"/>
        <end position="42"/>
    </location>
</feature>
<organism evidence="2 3">
    <name type="scientific">Forsythia ovata</name>
    <dbReference type="NCBI Taxonomy" id="205694"/>
    <lineage>
        <taxon>Eukaryota</taxon>
        <taxon>Viridiplantae</taxon>
        <taxon>Streptophyta</taxon>
        <taxon>Embryophyta</taxon>
        <taxon>Tracheophyta</taxon>
        <taxon>Spermatophyta</taxon>
        <taxon>Magnoliopsida</taxon>
        <taxon>eudicotyledons</taxon>
        <taxon>Gunneridae</taxon>
        <taxon>Pentapetalae</taxon>
        <taxon>asterids</taxon>
        <taxon>lamiids</taxon>
        <taxon>Lamiales</taxon>
        <taxon>Oleaceae</taxon>
        <taxon>Forsythieae</taxon>
        <taxon>Forsythia</taxon>
    </lineage>
</organism>
<dbReference type="EMBL" id="JBFOLJ010000014">
    <property type="protein sequence ID" value="KAL2477500.1"/>
    <property type="molecule type" value="Genomic_DNA"/>
</dbReference>
<dbReference type="AlphaFoldDB" id="A0ABD1QMP2"/>
<feature type="region of interest" description="Disordered" evidence="1">
    <location>
        <begin position="1"/>
        <end position="95"/>
    </location>
</feature>
<gene>
    <name evidence="2" type="ORF">Fot_46514</name>
</gene>
<dbReference type="Proteomes" id="UP001604277">
    <property type="component" value="Unassembled WGS sequence"/>
</dbReference>
<accession>A0ABD1QMP2</accession>
<evidence type="ECO:0000313" key="2">
    <source>
        <dbReference type="EMBL" id="KAL2477500.1"/>
    </source>
</evidence>
<evidence type="ECO:0000313" key="3">
    <source>
        <dbReference type="Proteomes" id="UP001604277"/>
    </source>
</evidence>
<protein>
    <submittedName>
        <fullName evidence="2">Uncharacterized protein</fullName>
    </submittedName>
</protein>
<evidence type="ECO:0000256" key="1">
    <source>
        <dbReference type="SAM" id="MobiDB-lite"/>
    </source>
</evidence>
<keyword evidence="3" id="KW-1185">Reference proteome</keyword>
<dbReference type="PANTHER" id="PTHR46327:SF3">
    <property type="entry name" value="TRANSCRIPTION FACTOR"/>
    <property type="match status" value="1"/>
</dbReference>
<proteinExistence type="predicted"/>
<dbReference type="PANTHER" id="PTHR46327">
    <property type="entry name" value="F16F4.11 PROTEIN-RELATED"/>
    <property type="match status" value="1"/>
</dbReference>